<feature type="domain" description="Pyridine nucleotide-disulphide oxidoreductase dimerisation" evidence="11">
    <location>
        <begin position="430"/>
        <end position="537"/>
    </location>
</feature>
<dbReference type="Gene3D" id="3.50.50.60">
    <property type="entry name" value="FAD/NAD(P)-binding domain"/>
    <property type="match status" value="2"/>
</dbReference>
<evidence type="ECO:0000256" key="5">
    <source>
        <dbReference type="ARBA" id="ARBA00022857"/>
    </source>
</evidence>
<comment type="cofactor">
    <cofactor evidence="1">
        <name>FAD</name>
        <dbReference type="ChEBI" id="CHEBI:57692"/>
    </cofactor>
</comment>
<evidence type="ECO:0000256" key="8">
    <source>
        <dbReference type="ARBA" id="ARBA00023284"/>
    </source>
</evidence>
<feature type="domain" description="FAD/NAD(P)-binding" evidence="12">
    <location>
        <begin position="92"/>
        <end position="410"/>
    </location>
</feature>
<dbReference type="InterPro" id="IPR004099">
    <property type="entry name" value="Pyr_nucl-diS_OxRdtase_dimer"/>
</dbReference>
<keyword evidence="6 9" id="KW-0560">Oxidoreductase</keyword>
<dbReference type="PANTHER" id="PTHR43014:SF2">
    <property type="entry name" value="MERCURIC REDUCTASE"/>
    <property type="match status" value="1"/>
</dbReference>
<evidence type="ECO:0000313" key="15">
    <source>
        <dbReference type="Proteomes" id="UP001642484"/>
    </source>
</evidence>
<dbReference type="InterPro" id="IPR045004">
    <property type="entry name" value="ECH_dom"/>
</dbReference>
<evidence type="ECO:0000256" key="4">
    <source>
        <dbReference type="ARBA" id="ARBA00022827"/>
    </source>
</evidence>
<dbReference type="SUPFAM" id="SSF55424">
    <property type="entry name" value="FAD/NAD-linked reductases, dimerisation (C-terminal) domain"/>
    <property type="match status" value="1"/>
</dbReference>
<accession>A0ABP0QV62</accession>
<sequence>MITRRPTLLPVLCLALMRGMPTATIYSGILGPLLGRSVLRPPPRTTRTPPAEPPPVPAEHPAEPAEDPHVRRLVENVETSRHPQSVAPSPSYDLLVLGAGVAGLISCIVGRQLGRSVALVEPHYMGGDCLNTGCVPSKALIAAAKEAHQSAPNTESAAAQFVAAMSRLRRIRAEISEHDSVQRYSTEVGVDVISSRARFASRREVVLEDGSKLQFRKCILGTGAAARIPKVLEGIPHLTNSNLWNLRALPPSLIVLGAGPIGLELAQALQRLGSQVTVVVGSSGKIMGKEEEAAADIVKKSMEADGVKFVSSKIQTITCSSNSESELYDEPFVTYRLKLVDDVVLDASALLNATGRVARTAGLDLEKAGIHGSAELEVNEWLQTSNEDVFAAGDCLPGAQRFTHAAEWQARVAVRNALLDERMDARRLLVPRATYTDPEVASVGSSAQELRDAGKDFTTFMRQAGDVDRNVCDGVSGGYASLHVAPDGEILGATVVGRNAGDHISEVTLCMQHGLTAAELAGTMHPYPTAAEVVRQAAQAFVRSRIFDAQNQETLKRNSEACDWVRSEWKNGLHIISLDRPKALNACNQAMAKCIAEAAARPASAVLLRGDGGRAFCAGGDVKGVALAIQADPQSSAGQVQVAHEYNAVAQLSAKREDGVPVICFMDGICMGFGLGLACAAEFRIVTETSLLAMPECNIGITPDVGFAATAASITPGVGKCMSLTGWRLTGKEAVTYGLATHFIPSERLPSVTEHLESIDWTSRKVREDVLELLQREAIPVESSGRPDIERILEEVFVPSSTAREAFRRLTRLYAEEEEEEETQSWVQERLEGMGEGSCLCQEVIMRLLEMAEFSAKAGKTRHARLMEALSHDFASLSRLFGRPDFCEGVRAALIEKDKSPKWQNATLAEVDPAEVYRVLAPLPPAEALSFG</sequence>
<comment type="caution">
    <text evidence="14">The sequence shown here is derived from an EMBL/GenBank/DDBJ whole genome shotgun (WGS) entry which is preliminary data.</text>
</comment>
<evidence type="ECO:0000256" key="9">
    <source>
        <dbReference type="RuleBase" id="RU003691"/>
    </source>
</evidence>
<organism evidence="14 15">
    <name type="scientific">Durusdinium trenchii</name>
    <dbReference type="NCBI Taxonomy" id="1381693"/>
    <lineage>
        <taxon>Eukaryota</taxon>
        <taxon>Sar</taxon>
        <taxon>Alveolata</taxon>
        <taxon>Dinophyceae</taxon>
        <taxon>Suessiales</taxon>
        <taxon>Symbiodiniaceae</taxon>
        <taxon>Durusdinium</taxon>
    </lineage>
</organism>
<evidence type="ECO:0008006" key="16">
    <source>
        <dbReference type="Google" id="ProtNLM"/>
    </source>
</evidence>
<name>A0ABP0QV62_9DINO</name>
<protein>
    <recommendedName>
        <fullName evidence="16">3-hydroxyisobutyryl-coenzyme A hydrolase</fullName>
    </recommendedName>
</protein>
<evidence type="ECO:0000256" key="3">
    <source>
        <dbReference type="ARBA" id="ARBA00022630"/>
    </source>
</evidence>
<dbReference type="Proteomes" id="UP001642484">
    <property type="component" value="Unassembled WGS sequence"/>
</dbReference>
<dbReference type="CDD" id="cd06558">
    <property type="entry name" value="crotonase-like"/>
    <property type="match status" value="1"/>
</dbReference>
<dbReference type="Pfam" id="PF07992">
    <property type="entry name" value="Pyr_redox_2"/>
    <property type="match status" value="1"/>
</dbReference>
<dbReference type="Pfam" id="PF02852">
    <property type="entry name" value="Pyr_redox_dim"/>
    <property type="match status" value="1"/>
</dbReference>
<feature type="region of interest" description="Disordered" evidence="10">
    <location>
        <begin position="40"/>
        <end position="68"/>
    </location>
</feature>
<reference evidence="14 15" key="1">
    <citation type="submission" date="2024-02" db="EMBL/GenBank/DDBJ databases">
        <authorList>
            <person name="Chen Y."/>
            <person name="Shah S."/>
            <person name="Dougan E. K."/>
            <person name="Thang M."/>
            <person name="Chan C."/>
        </authorList>
    </citation>
    <scope>NUCLEOTIDE SEQUENCE [LARGE SCALE GENOMIC DNA]</scope>
</reference>
<dbReference type="InterPro" id="IPR029045">
    <property type="entry name" value="ClpP/crotonase-like_dom_sf"/>
</dbReference>
<evidence type="ECO:0000256" key="10">
    <source>
        <dbReference type="SAM" id="MobiDB-lite"/>
    </source>
</evidence>
<dbReference type="PANTHER" id="PTHR43014">
    <property type="entry name" value="MERCURIC REDUCTASE"/>
    <property type="match status" value="1"/>
</dbReference>
<dbReference type="InterPro" id="IPR023753">
    <property type="entry name" value="FAD/NAD-binding_dom"/>
</dbReference>
<evidence type="ECO:0000256" key="7">
    <source>
        <dbReference type="ARBA" id="ARBA00023157"/>
    </source>
</evidence>
<dbReference type="InterPro" id="IPR012999">
    <property type="entry name" value="Pyr_OxRdtase_I_AS"/>
</dbReference>
<dbReference type="Gene3D" id="3.90.226.10">
    <property type="entry name" value="2-enoyl-CoA Hydratase, Chain A, domain 1"/>
    <property type="match status" value="1"/>
</dbReference>
<gene>
    <name evidence="14" type="ORF">CCMP2556_LOCUS43673</name>
</gene>
<keyword evidence="15" id="KW-1185">Reference proteome</keyword>
<dbReference type="Pfam" id="PF16113">
    <property type="entry name" value="ECH_2"/>
    <property type="match status" value="1"/>
</dbReference>
<comment type="similarity">
    <text evidence="2 9">Belongs to the class-I pyridine nucleotide-disulfide oxidoreductase family.</text>
</comment>
<keyword evidence="5" id="KW-0521">NADP</keyword>
<evidence type="ECO:0000259" key="12">
    <source>
        <dbReference type="Pfam" id="PF07992"/>
    </source>
</evidence>
<dbReference type="InterPro" id="IPR036188">
    <property type="entry name" value="FAD/NAD-bd_sf"/>
</dbReference>
<dbReference type="Gene3D" id="3.30.390.30">
    <property type="match status" value="1"/>
</dbReference>
<dbReference type="SUPFAM" id="SSF51905">
    <property type="entry name" value="FAD/NAD(P)-binding domain"/>
    <property type="match status" value="1"/>
</dbReference>
<proteinExistence type="inferred from homology"/>
<evidence type="ECO:0000313" key="14">
    <source>
        <dbReference type="EMBL" id="CAK9090981.1"/>
    </source>
</evidence>
<keyword evidence="8 9" id="KW-0676">Redox-active center</keyword>
<dbReference type="PROSITE" id="PS00076">
    <property type="entry name" value="PYRIDINE_REDOX_1"/>
    <property type="match status" value="1"/>
</dbReference>
<keyword evidence="4 9" id="KW-0274">FAD</keyword>
<feature type="domain" description="Enoyl-CoA hydratase/isomerase" evidence="13">
    <location>
        <begin position="574"/>
        <end position="918"/>
    </location>
</feature>
<dbReference type="InterPro" id="IPR016156">
    <property type="entry name" value="FAD/NAD-linked_Rdtase_dimer_sf"/>
</dbReference>
<evidence type="ECO:0000256" key="2">
    <source>
        <dbReference type="ARBA" id="ARBA00007532"/>
    </source>
</evidence>
<dbReference type="SUPFAM" id="SSF52096">
    <property type="entry name" value="ClpP/crotonase"/>
    <property type="match status" value="1"/>
</dbReference>
<dbReference type="PRINTS" id="PR00368">
    <property type="entry name" value="FADPNR"/>
</dbReference>
<evidence type="ECO:0000256" key="1">
    <source>
        <dbReference type="ARBA" id="ARBA00001974"/>
    </source>
</evidence>
<dbReference type="PRINTS" id="PR00411">
    <property type="entry name" value="PNDRDTASEI"/>
</dbReference>
<feature type="compositionally biased region" description="Pro residues" evidence="10">
    <location>
        <begin position="40"/>
        <end position="58"/>
    </location>
</feature>
<evidence type="ECO:0000259" key="13">
    <source>
        <dbReference type="Pfam" id="PF16113"/>
    </source>
</evidence>
<evidence type="ECO:0000256" key="6">
    <source>
        <dbReference type="ARBA" id="ARBA00023002"/>
    </source>
</evidence>
<keyword evidence="7" id="KW-1015">Disulfide bond</keyword>
<keyword evidence="3 9" id="KW-0285">Flavoprotein</keyword>
<evidence type="ECO:0000259" key="11">
    <source>
        <dbReference type="Pfam" id="PF02852"/>
    </source>
</evidence>
<dbReference type="EMBL" id="CAXAMN010024917">
    <property type="protein sequence ID" value="CAK9090981.1"/>
    <property type="molecule type" value="Genomic_DNA"/>
</dbReference>